<evidence type="ECO:0000313" key="2">
    <source>
        <dbReference type="Proteomes" id="UP001162156"/>
    </source>
</evidence>
<organism evidence="1 2">
    <name type="scientific">Rhamnusium bicolor</name>
    <dbReference type="NCBI Taxonomy" id="1586634"/>
    <lineage>
        <taxon>Eukaryota</taxon>
        <taxon>Metazoa</taxon>
        <taxon>Ecdysozoa</taxon>
        <taxon>Arthropoda</taxon>
        <taxon>Hexapoda</taxon>
        <taxon>Insecta</taxon>
        <taxon>Pterygota</taxon>
        <taxon>Neoptera</taxon>
        <taxon>Endopterygota</taxon>
        <taxon>Coleoptera</taxon>
        <taxon>Polyphaga</taxon>
        <taxon>Cucujiformia</taxon>
        <taxon>Chrysomeloidea</taxon>
        <taxon>Cerambycidae</taxon>
        <taxon>Lepturinae</taxon>
        <taxon>Rhagiini</taxon>
        <taxon>Rhamnusium</taxon>
    </lineage>
</organism>
<sequence>MQDGYRHLEKGNGMYKNYLKNKIFTADEEKLILDKLKPKTYLETLMHIDILIHLRKTSQLLEILKKGNAACVSKIIKQPWFLQEVFNNVNAEELVDDILPSMSFSVKMKLLKKLSFIFPEEKMDEVFDAILKWYGIV</sequence>
<dbReference type="EMBL" id="JANEYF010005462">
    <property type="protein sequence ID" value="KAJ8928134.1"/>
    <property type="molecule type" value="Genomic_DNA"/>
</dbReference>
<protein>
    <submittedName>
        <fullName evidence="1">Uncharacterized protein</fullName>
    </submittedName>
</protein>
<proteinExistence type="predicted"/>
<evidence type="ECO:0000313" key="1">
    <source>
        <dbReference type="EMBL" id="KAJ8928134.1"/>
    </source>
</evidence>
<keyword evidence="2" id="KW-1185">Reference proteome</keyword>
<reference evidence="1" key="1">
    <citation type="journal article" date="2023" name="Insect Mol. Biol.">
        <title>Genome sequencing provides insights into the evolution of gene families encoding plant cell wall-degrading enzymes in longhorned beetles.</title>
        <authorList>
            <person name="Shin N.R."/>
            <person name="Okamura Y."/>
            <person name="Kirsch R."/>
            <person name="Pauchet Y."/>
        </authorList>
    </citation>
    <scope>NUCLEOTIDE SEQUENCE</scope>
    <source>
        <strain evidence="1">RBIC_L_NR</strain>
    </source>
</reference>
<comment type="caution">
    <text evidence="1">The sequence shown here is derived from an EMBL/GenBank/DDBJ whole genome shotgun (WGS) entry which is preliminary data.</text>
</comment>
<gene>
    <name evidence="1" type="ORF">NQ314_019314</name>
</gene>
<dbReference type="Proteomes" id="UP001162156">
    <property type="component" value="Unassembled WGS sequence"/>
</dbReference>
<dbReference type="AlphaFoldDB" id="A0AAV8WN31"/>
<accession>A0AAV8WN31</accession>
<name>A0AAV8WN31_9CUCU</name>